<keyword evidence="3" id="KW-1185">Reference proteome</keyword>
<name>A0A1Y3AZ70_EURMA</name>
<feature type="region of interest" description="Disordered" evidence="1">
    <location>
        <begin position="155"/>
        <end position="174"/>
    </location>
</feature>
<feature type="non-terminal residue" evidence="2">
    <location>
        <position position="193"/>
    </location>
</feature>
<dbReference type="OrthoDB" id="10493898at2759"/>
<evidence type="ECO:0000313" key="2">
    <source>
        <dbReference type="EMBL" id="OTF72706.1"/>
    </source>
</evidence>
<gene>
    <name evidence="2" type="ORF">BLA29_010384</name>
</gene>
<dbReference type="EMBL" id="MUJZ01055006">
    <property type="protein sequence ID" value="OTF72706.1"/>
    <property type="molecule type" value="Genomic_DNA"/>
</dbReference>
<dbReference type="AlphaFoldDB" id="A0A1Y3AZ70"/>
<sequence length="193" mass="22369">MACYGLDMIDKRSRQMFELTMVVRENVVIIPKAIWLQCSQLMASNGFYERLDKFLSELESKLQYWMPLPEQHRKDEKAKTSVDLLLAFMKQLNEHLKHYAKGNFFIIQLMSIIDRFKHGLIIMPSPLAGDKVADKPDVPNSVMNKMVEMISSNDLSKSAIDQQQKSVERKQQKEELEQFKDQVTAVVDQIISS</sequence>
<accession>A0A1Y3AZ70</accession>
<proteinExistence type="predicted"/>
<dbReference type="Proteomes" id="UP000194236">
    <property type="component" value="Unassembled WGS sequence"/>
</dbReference>
<protein>
    <submittedName>
        <fullName evidence="2">Uncharacterized protein</fullName>
    </submittedName>
</protein>
<reference evidence="2 3" key="1">
    <citation type="submission" date="2017-03" db="EMBL/GenBank/DDBJ databases">
        <title>Genome Survey of Euroglyphus maynei.</title>
        <authorList>
            <person name="Arlian L.G."/>
            <person name="Morgan M.S."/>
            <person name="Rider S.D."/>
        </authorList>
    </citation>
    <scope>NUCLEOTIDE SEQUENCE [LARGE SCALE GENOMIC DNA]</scope>
    <source>
        <strain evidence="2">Arlian Lab</strain>
        <tissue evidence="2">Whole body</tissue>
    </source>
</reference>
<evidence type="ECO:0000256" key="1">
    <source>
        <dbReference type="SAM" id="MobiDB-lite"/>
    </source>
</evidence>
<evidence type="ECO:0000313" key="3">
    <source>
        <dbReference type="Proteomes" id="UP000194236"/>
    </source>
</evidence>
<organism evidence="2 3">
    <name type="scientific">Euroglyphus maynei</name>
    <name type="common">Mayne's house dust mite</name>
    <dbReference type="NCBI Taxonomy" id="6958"/>
    <lineage>
        <taxon>Eukaryota</taxon>
        <taxon>Metazoa</taxon>
        <taxon>Ecdysozoa</taxon>
        <taxon>Arthropoda</taxon>
        <taxon>Chelicerata</taxon>
        <taxon>Arachnida</taxon>
        <taxon>Acari</taxon>
        <taxon>Acariformes</taxon>
        <taxon>Sarcoptiformes</taxon>
        <taxon>Astigmata</taxon>
        <taxon>Psoroptidia</taxon>
        <taxon>Analgoidea</taxon>
        <taxon>Pyroglyphidae</taxon>
        <taxon>Pyroglyphinae</taxon>
        <taxon>Euroglyphus</taxon>
    </lineage>
</organism>
<comment type="caution">
    <text evidence="2">The sequence shown here is derived from an EMBL/GenBank/DDBJ whole genome shotgun (WGS) entry which is preliminary data.</text>
</comment>
<feature type="compositionally biased region" description="Polar residues" evidence="1">
    <location>
        <begin position="155"/>
        <end position="165"/>
    </location>
</feature>